<evidence type="ECO:0000313" key="2">
    <source>
        <dbReference type="EMBL" id="OGL47746.1"/>
    </source>
</evidence>
<dbReference type="Pfam" id="PF13847">
    <property type="entry name" value="Methyltransf_31"/>
    <property type="match status" value="1"/>
</dbReference>
<dbReference type="EMBL" id="MGDD01000058">
    <property type="protein sequence ID" value="OGL47746.1"/>
    <property type="molecule type" value="Genomic_DNA"/>
</dbReference>
<dbReference type="InterPro" id="IPR029063">
    <property type="entry name" value="SAM-dependent_MTases_sf"/>
</dbReference>
<proteinExistence type="predicted"/>
<organism evidence="2 3">
    <name type="scientific">Candidatus Schekmanbacteria bacterium RBG_13_48_7</name>
    <dbReference type="NCBI Taxonomy" id="1817878"/>
    <lineage>
        <taxon>Bacteria</taxon>
        <taxon>Candidatus Schekmaniibacteriota</taxon>
    </lineage>
</organism>
<reference evidence="2 3" key="1">
    <citation type="journal article" date="2016" name="Nat. Commun.">
        <title>Thousands of microbial genomes shed light on interconnected biogeochemical processes in an aquifer system.</title>
        <authorList>
            <person name="Anantharaman K."/>
            <person name="Brown C.T."/>
            <person name="Hug L.A."/>
            <person name="Sharon I."/>
            <person name="Castelle C.J."/>
            <person name="Probst A.J."/>
            <person name="Thomas B.C."/>
            <person name="Singh A."/>
            <person name="Wilkins M.J."/>
            <person name="Karaoz U."/>
            <person name="Brodie E.L."/>
            <person name="Williams K.H."/>
            <person name="Hubbard S.S."/>
            <person name="Banfield J.F."/>
        </authorList>
    </citation>
    <scope>NUCLEOTIDE SEQUENCE [LARGE SCALE GENOMIC DNA]</scope>
</reference>
<accession>A0A1F7S1R7</accession>
<name>A0A1F7S1R7_9BACT</name>
<gene>
    <name evidence="2" type="ORF">A2161_19980</name>
</gene>
<dbReference type="Proteomes" id="UP000179266">
    <property type="component" value="Unassembled WGS sequence"/>
</dbReference>
<protein>
    <recommendedName>
        <fullName evidence="1">Methyltransferase domain-containing protein</fullName>
    </recommendedName>
</protein>
<dbReference type="AlphaFoldDB" id="A0A1F7S1R7"/>
<dbReference type="CDD" id="cd02440">
    <property type="entry name" value="AdoMet_MTases"/>
    <property type="match status" value="1"/>
</dbReference>
<dbReference type="Gene3D" id="3.40.50.150">
    <property type="entry name" value="Vaccinia Virus protein VP39"/>
    <property type="match status" value="1"/>
</dbReference>
<comment type="caution">
    <text evidence="2">The sequence shown here is derived from an EMBL/GenBank/DDBJ whole genome shotgun (WGS) entry which is preliminary data.</text>
</comment>
<dbReference type="InterPro" id="IPR025714">
    <property type="entry name" value="Methyltranfer_dom"/>
</dbReference>
<sequence length="262" mass="30070">MHNRIRKEELKKSILESLDAFEADLFPYIPYILQDLWEIGADPSIMLALIKDNITSKKLKILDLGCGKSAVSIYIARHIDCTVKGIDGLSAFIESAKDYAEKFNVHDKCNFVVGDIRIMIKNIKGFDVVILGAIGPVIGNLQTTLEIISKSLNREGYVLLDDGYIADESQVNYHRCLRKSDFYSQIKTAEFEIIQEVIFEKNKIKNTDSLMYDSIEKRANELMLKYPDKKKLFEGYLKSQEFENDMLENEIISGTWLLQLKH</sequence>
<evidence type="ECO:0000259" key="1">
    <source>
        <dbReference type="Pfam" id="PF13847"/>
    </source>
</evidence>
<evidence type="ECO:0000313" key="3">
    <source>
        <dbReference type="Proteomes" id="UP000179266"/>
    </source>
</evidence>
<feature type="domain" description="Methyltransferase" evidence="1">
    <location>
        <begin position="56"/>
        <end position="177"/>
    </location>
</feature>
<dbReference type="SUPFAM" id="SSF53335">
    <property type="entry name" value="S-adenosyl-L-methionine-dependent methyltransferases"/>
    <property type="match status" value="1"/>
</dbReference>